<dbReference type="CDD" id="cd17618">
    <property type="entry name" value="REC_OmpR_PhoB"/>
    <property type="match status" value="1"/>
</dbReference>
<proteinExistence type="predicted"/>
<name>A0ABQ0C9X8_9PROT</name>
<feature type="DNA-binding region" description="OmpR/PhoB-type" evidence="14">
    <location>
        <begin position="132"/>
        <end position="230"/>
    </location>
</feature>
<dbReference type="SUPFAM" id="SSF52172">
    <property type="entry name" value="CheY-like"/>
    <property type="match status" value="1"/>
</dbReference>
<dbReference type="InterPro" id="IPR001789">
    <property type="entry name" value="Sig_transdc_resp-reg_receiver"/>
</dbReference>
<dbReference type="SMART" id="SM00862">
    <property type="entry name" value="Trans_reg_C"/>
    <property type="match status" value="1"/>
</dbReference>
<evidence type="ECO:0000256" key="12">
    <source>
        <dbReference type="ARBA" id="ARBA00024735"/>
    </source>
</evidence>
<keyword evidence="7" id="KW-0902">Two-component regulatory system</keyword>
<dbReference type="Gene3D" id="1.10.10.10">
    <property type="entry name" value="Winged helix-like DNA-binding domain superfamily/Winged helix DNA-binding domain"/>
    <property type="match status" value="1"/>
</dbReference>
<dbReference type="EMBL" id="BAAFGK010000004">
    <property type="protein sequence ID" value="GAB0057682.1"/>
    <property type="molecule type" value="Genomic_DNA"/>
</dbReference>
<dbReference type="PANTHER" id="PTHR48111">
    <property type="entry name" value="REGULATOR OF RPOS"/>
    <property type="match status" value="1"/>
</dbReference>
<evidence type="ECO:0000256" key="2">
    <source>
        <dbReference type="ARBA" id="ARBA00013332"/>
    </source>
</evidence>
<dbReference type="InterPro" id="IPR001867">
    <property type="entry name" value="OmpR/PhoB-type_DNA-bd"/>
</dbReference>
<dbReference type="InterPro" id="IPR036388">
    <property type="entry name" value="WH-like_DNA-bd_sf"/>
</dbReference>
<gene>
    <name evidence="17" type="primary">phoB</name>
    <name evidence="17" type="ORF">SIID45300_02014</name>
</gene>
<evidence type="ECO:0000313" key="18">
    <source>
        <dbReference type="Proteomes" id="UP001628193"/>
    </source>
</evidence>
<evidence type="ECO:0000313" key="17">
    <source>
        <dbReference type="EMBL" id="GAB0057682.1"/>
    </source>
</evidence>
<dbReference type="RefSeq" id="WP_420905374.1">
    <property type="nucleotide sequence ID" value="NZ_BAAFGK010000004.1"/>
</dbReference>
<dbReference type="InterPro" id="IPR011006">
    <property type="entry name" value="CheY-like_superfamily"/>
</dbReference>
<protein>
    <recommendedName>
        <fullName evidence="2">Phosphate regulon transcriptional regulatory protein PhoB</fullName>
    </recommendedName>
</protein>
<dbReference type="PANTHER" id="PTHR48111:SF40">
    <property type="entry name" value="PHOSPHATE REGULON TRANSCRIPTIONAL REGULATORY PROTEIN PHOB"/>
    <property type="match status" value="1"/>
</dbReference>
<dbReference type="InterPro" id="IPR011879">
    <property type="entry name" value="Sig_transdc_resp-reg_PhoB"/>
</dbReference>
<evidence type="ECO:0000256" key="7">
    <source>
        <dbReference type="ARBA" id="ARBA00023012"/>
    </source>
</evidence>
<dbReference type="Pfam" id="PF00072">
    <property type="entry name" value="Response_reg"/>
    <property type="match status" value="1"/>
</dbReference>
<evidence type="ECO:0000256" key="5">
    <source>
        <dbReference type="ARBA" id="ARBA00022553"/>
    </source>
</evidence>
<dbReference type="Gene3D" id="3.40.50.2300">
    <property type="match status" value="1"/>
</dbReference>
<reference evidence="17 18" key="1">
    <citation type="submission" date="2024-09" db="EMBL/GenBank/DDBJ databases">
        <title>Draft genome sequence of Candidatus Magnetaquicoccaceae bacterium FCR-1.</title>
        <authorList>
            <person name="Shimoshige H."/>
            <person name="Shimamura S."/>
            <person name="Taoka A."/>
            <person name="Kobayashi H."/>
            <person name="Maekawa T."/>
        </authorList>
    </citation>
    <scope>NUCLEOTIDE SEQUENCE [LARGE SCALE GENOMIC DNA]</scope>
    <source>
        <strain evidence="17 18">FCR-1</strain>
    </source>
</reference>
<feature type="domain" description="OmpR/PhoB-type" evidence="16">
    <location>
        <begin position="132"/>
        <end position="230"/>
    </location>
</feature>
<sequence>MAGVRSKVLIVDDEADIRDTVCLILANAGFESLEASSVPEAQGLMRNITPDLILLDWMLKGTSGLDYLRQLKKDDLTRSIPVIMLTAKGEESDKVSGLDQGADDYITKPFSSKELLARIRAALRRIEPSMLDDQVEFAGLVLDRARHLISIHRYPLKCSAMEFRLLGFFITHPDRVYHRDQLLDLVWGRHVHVGDRTVDVHVRALRKLLEPFGKDVLLQTVRGAGYMFSAKPQP</sequence>
<evidence type="ECO:0000259" key="16">
    <source>
        <dbReference type="PROSITE" id="PS51755"/>
    </source>
</evidence>
<evidence type="ECO:0000256" key="13">
    <source>
        <dbReference type="PROSITE-ProRule" id="PRU00169"/>
    </source>
</evidence>
<feature type="modified residue" description="4-aspartylphosphate" evidence="13">
    <location>
        <position position="56"/>
    </location>
</feature>
<dbReference type="SUPFAM" id="SSF46894">
    <property type="entry name" value="C-terminal effector domain of the bipartite response regulators"/>
    <property type="match status" value="1"/>
</dbReference>
<dbReference type="Pfam" id="PF00486">
    <property type="entry name" value="Trans_reg_C"/>
    <property type="match status" value="1"/>
</dbReference>
<dbReference type="Gene3D" id="6.10.250.690">
    <property type="match status" value="1"/>
</dbReference>
<dbReference type="InterPro" id="IPR016032">
    <property type="entry name" value="Sig_transdc_resp-reg_C-effctor"/>
</dbReference>
<evidence type="ECO:0000256" key="10">
    <source>
        <dbReference type="ARBA" id="ARBA00023159"/>
    </source>
</evidence>
<dbReference type="InterPro" id="IPR039420">
    <property type="entry name" value="WalR-like"/>
</dbReference>
<dbReference type="NCBIfam" id="TIGR02154">
    <property type="entry name" value="PhoB"/>
    <property type="match status" value="1"/>
</dbReference>
<comment type="caution">
    <text evidence="17">The sequence shown here is derived from an EMBL/GenBank/DDBJ whole genome shotgun (WGS) entry which is preliminary data.</text>
</comment>
<keyword evidence="5 13" id="KW-0597">Phosphoprotein</keyword>
<keyword evidence="4" id="KW-0963">Cytoplasm</keyword>
<evidence type="ECO:0000256" key="3">
    <source>
        <dbReference type="ARBA" id="ARBA00022448"/>
    </source>
</evidence>
<keyword evidence="18" id="KW-1185">Reference proteome</keyword>
<dbReference type="CDD" id="cd00383">
    <property type="entry name" value="trans_reg_C"/>
    <property type="match status" value="1"/>
</dbReference>
<keyword evidence="8" id="KW-0805">Transcription regulation</keyword>
<dbReference type="PROSITE" id="PS50110">
    <property type="entry name" value="RESPONSE_REGULATORY"/>
    <property type="match status" value="1"/>
</dbReference>
<dbReference type="Proteomes" id="UP001628193">
    <property type="component" value="Unassembled WGS sequence"/>
</dbReference>
<comment type="function">
    <text evidence="12">This protein is a positive regulator for the phosphate regulon. Transcription of this operon is positively regulated by PhoB and PhoR when phosphate is limited.</text>
</comment>
<dbReference type="SMART" id="SM00448">
    <property type="entry name" value="REC"/>
    <property type="match status" value="1"/>
</dbReference>
<evidence type="ECO:0000256" key="11">
    <source>
        <dbReference type="ARBA" id="ARBA00023163"/>
    </source>
</evidence>
<evidence type="ECO:0000256" key="1">
    <source>
        <dbReference type="ARBA" id="ARBA00004496"/>
    </source>
</evidence>
<organism evidence="17 18">
    <name type="scientific">Candidatus Magnetaquiglobus chichijimensis</name>
    <dbReference type="NCBI Taxonomy" id="3141448"/>
    <lineage>
        <taxon>Bacteria</taxon>
        <taxon>Pseudomonadati</taxon>
        <taxon>Pseudomonadota</taxon>
        <taxon>Magnetococcia</taxon>
        <taxon>Magnetococcales</taxon>
        <taxon>Candidatus Magnetaquicoccaceae</taxon>
        <taxon>Candidatus Magnetaquiglobus</taxon>
    </lineage>
</organism>
<keyword evidence="6" id="KW-0592">Phosphate transport</keyword>
<dbReference type="PROSITE" id="PS51755">
    <property type="entry name" value="OMPR_PHOB"/>
    <property type="match status" value="1"/>
</dbReference>
<evidence type="ECO:0000256" key="14">
    <source>
        <dbReference type="PROSITE-ProRule" id="PRU01091"/>
    </source>
</evidence>
<evidence type="ECO:0000256" key="9">
    <source>
        <dbReference type="ARBA" id="ARBA00023125"/>
    </source>
</evidence>
<keyword evidence="11" id="KW-0804">Transcription</keyword>
<evidence type="ECO:0000256" key="4">
    <source>
        <dbReference type="ARBA" id="ARBA00022490"/>
    </source>
</evidence>
<keyword evidence="9 14" id="KW-0238">DNA-binding</keyword>
<evidence type="ECO:0000256" key="6">
    <source>
        <dbReference type="ARBA" id="ARBA00022592"/>
    </source>
</evidence>
<keyword evidence="10" id="KW-0010">Activator</keyword>
<accession>A0ABQ0C9X8</accession>
<keyword evidence="3" id="KW-0813">Transport</keyword>
<evidence type="ECO:0000256" key="8">
    <source>
        <dbReference type="ARBA" id="ARBA00023015"/>
    </source>
</evidence>
<evidence type="ECO:0000259" key="15">
    <source>
        <dbReference type="PROSITE" id="PS50110"/>
    </source>
</evidence>
<feature type="domain" description="Response regulatory" evidence="15">
    <location>
        <begin position="7"/>
        <end position="123"/>
    </location>
</feature>
<comment type="subcellular location">
    <subcellularLocation>
        <location evidence="1">Cytoplasm</location>
    </subcellularLocation>
</comment>